<evidence type="ECO:0000313" key="2">
    <source>
        <dbReference type="EMBL" id="GJE64144.1"/>
    </source>
</evidence>
<name>A0ABQ4UAU6_9HYPH</name>
<proteinExistence type="predicted"/>
<dbReference type="Proteomes" id="UP001055039">
    <property type="component" value="Unassembled WGS sequence"/>
</dbReference>
<feature type="compositionally biased region" description="Acidic residues" evidence="1">
    <location>
        <begin position="138"/>
        <end position="150"/>
    </location>
</feature>
<dbReference type="EMBL" id="BPRC01000003">
    <property type="protein sequence ID" value="GJE64144.1"/>
    <property type="molecule type" value="Genomic_DNA"/>
</dbReference>
<comment type="caution">
    <text evidence="2">The sequence shown here is derived from an EMBL/GenBank/DDBJ whole genome shotgun (WGS) entry which is preliminary data.</text>
</comment>
<reference evidence="2" key="2">
    <citation type="submission" date="2021-08" db="EMBL/GenBank/DDBJ databases">
        <authorList>
            <person name="Tani A."/>
            <person name="Ola A."/>
            <person name="Ogura Y."/>
            <person name="Katsura K."/>
            <person name="Hayashi T."/>
        </authorList>
    </citation>
    <scope>NUCLEOTIDE SEQUENCE</scope>
    <source>
        <strain evidence="2">NBRC 15686</strain>
    </source>
</reference>
<reference evidence="2" key="1">
    <citation type="journal article" date="2021" name="Front. Microbiol.">
        <title>Comprehensive Comparative Genomics and Phenotyping of Methylobacterium Species.</title>
        <authorList>
            <person name="Alessa O."/>
            <person name="Ogura Y."/>
            <person name="Fujitani Y."/>
            <person name="Takami H."/>
            <person name="Hayashi T."/>
            <person name="Sahin N."/>
            <person name="Tani A."/>
        </authorList>
    </citation>
    <scope>NUCLEOTIDE SEQUENCE</scope>
    <source>
        <strain evidence="2">NBRC 15686</strain>
    </source>
</reference>
<evidence type="ECO:0000313" key="3">
    <source>
        <dbReference type="Proteomes" id="UP001055039"/>
    </source>
</evidence>
<evidence type="ECO:0000256" key="1">
    <source>
        <dbReference type="SAM" id="MobiDB-lite"/>
    </source>
</evidence>
<feature type="compositionally biased region" description="Basic residues" evidence="1">
    <location>
        <begin position="167"/>
        <end position="177"/>
    </location>
</feature>
<sequence length="177" mass="18958">MLDLPVVGRALEVARDGGLRGPPDLDSDRALTADDVLDPALGPVPLAACHPHIAEVDRDLRGARVVGLDQPAARSLEQDLSRLDGIQVIEAAGLPLGEDPAGDAGALRGLLHVRRPEVEVALDDELARQPEALADSQPADDVEADVEVEDPFTRPHRMTRPSTRMAVGRRAHWHGAR</sequence>
<feature type="region of interest" description="Disordered" evidence="1">
    <location>
        <begin position="131"/>
        <end position="177"/>
    </location>
</feature>
<organism evidence="2 3">
    <name type="scientific">Methylorubrum aminovorans</name>
    <dbReference type="NCBI Taxonomy" id="269069"/>
    <lineage>
        <taxon>Bacteria</taxon>
        <taxon>Pseudomonadati</taxon>
        <taxon>Pseudomonadota</taxon>
        <taxon>Alphaproteobacteria</taxon>
        <taxon>Hyphomicrobiales</taxon>
        <taxon>Methylobacteriaceae</taxon>
        <taxon>Methylorubrum</taxon>
    </lineage>
</organism>
<accession>A0ABQ4UAU6</accession>
<gene>
    <name evidence="2" type="ORF">LNAOJCKE_1344</name>
</gene>
<protein>
    <submittedName>
        <fullName evidence="2">Uncharacterized protein</fullName>
    </submittedName>
</protein>
<keyword evidence="3" id="KW-1185">Reference proteome</keyword>